<dbReference type="PANTHER" id="PTHR35006:SF1">
    <property type="entry name" value="BLL2941 PROTEIN"/>
    <property type="match status" value="1"/>
</dbReference>
<gene>
    <name evidence="2" type="ORF">B5J99_13250</name>
</gene>
<dbReference type="Gene3D" id="3.10.180.10">
    <property type="entry name" value="2,3-Dihydroxybiphenyl 1,2-Dioxygenase, domain 1"/>
    <property type="match status" value="1"/>
</dbReference>
<dbReference type="GeneID" id="303486542"/>
<keyword evidence="3" id="KW-1185">Reference proteome</keyword>
<dbReference type="Proteomes" id="UP000258016">
    <property type="component" value="Chromosome"/>
</dbReference>
<proteinExistence type="predicted"/>
<organism evidence="2 3">
    <name type="scientific">Blastomonas fulva</name>
    <dbReference type="NCBI Taxonomy" id="1550728"/>
    <lineage>
        <taxon>Bacteria</taxon>
        <taxon>Pseudomonadati</taxon>
        <taxon>Pseudomonadota</taxon>
        <taxon>Alphaproteobacteria</taxon>
        <taxon>Sphingomonadales</taxon>
        <taxon>Sphingomonadaceae</taxon>
        <taxon>Blastomonas</taxon>
    </lineage>
</organism>
<dbReference type="PANTHER" id="PTHR35006">
    <property type="entry name" value="GLYOXALASE FAMILY PROTEIN (AFU_ORTHOLOGUE AFUA_5G14830)"/>
    <property type="match status" value="1"/>
</dbReference>
<evidence type="ECO:0000313" key="3">
    <source>
        <dbReference type="Proteomes" id="UP000258016"/>
    </source>
</evidence>
<evidence type="ECO:0000259" key="1">
    <source>
        <dbReference type="PROSITE" id="PS51819"/>
    </source>
</evidence>
<sequence length="125" mass="13141">MLSVARYGTRDLARATEFYDVIAALLGARRVMERDELVAYKGADGGMFLIGLPFAGEASVGNGSQVGFSAPSRDIVDAVHAEAIALGGTCEGPPGVRGPDGPNGFYAAYFRDRDGNKIMVMRVGP</sequence>
<dbReference type="RefSeq" id="WP_117352643.1">
    <property type="nucleotide sequence ID" value="NZ_CP020083.1"/>
</dbReference>
<dbReference type="SUPFAM" id="SSF54593">
    <property type="entry name" value="Glyoxalase/Bleomycin resistance protein/Dihydroxybiphenyl dioxygenase"/>
    <property type="match status" value="1"/>
</dbReference>
<reference evidence="2 3" key="1">
    <citation type="submission" date="2017-03" db="EMBL/GenBank/DDBJ databases">
        <title>Complete genome sequence of Blastomonas fulva degrading microcsystin LR.</title>
        <authorList>
            <person name="Lee H.-g."/>
            <person name="Jin L."/>
            <person name="oh H.-M."/>
        </authorList>
    </citation>
    <scope>NUCLEOTIDE SEQUENCE [LARGE SCALE GENOMIC DNA]</scope>
    <source>
        <strain evidence="2 3">T2</strain>
    </source>
</reference>
<dbReference type="InterPro" id="IPR004360">
    <property type="entry name" value="Glyas_Fos-R_dOase_dom"/>
</dbReference>
<dbReference type="PROSITE" id="PS51819">
    <property type="entry name" value="VOC"/>
    <property type="match status" value="1"/>
</dbReference>
<evidence type="ECO:0000313" key="2">
    <source>
        <dbReference type="EMBL" id="ASR52306.1"/>
    </source>
</evidence>
<dbReference type="Pfam" id="PF00903">
    <property type="entry name" value="Glyoxalase"/>
    <property type="match status" value="1"/>
</dbReference>
<dbReference type="CDD" id="cd07262">
    <property type="entry name" value="VOC_like"/>
    <property type="match status" value="1"/>
</dbReference>
<dbReference type="EMBL" id="CP020083">
    <property type="protein sequence ID" value="ASR52306.1"/>
    <property type="molecule type" value="Genomic_DNA"/>
</dbReference>
<feature type="domain" description="VOC" evidence="1">
    <location>
        <begin position="1"/>
        <end position="123"/>
    </location>
</feature>
<dbReference type="InterPro" id="IPR037523">
    <property type="entry name" value="VOC_core"/>
</dbReference>
<protein>
    <submittedName>
        <fullName evidence="2">Glyoxalase</fullName>
    </submittedName>
</protein>
<dbReference type="InterPro" id="IPR029068">
    <property type="entry name" value="Glyas_Bleomycin-R_OHBP_Dase"/>
</dbReference>
<name>A0ABM6M8J8_9SPHN</name>
<accession>A0ABM6M8J8</accession>